<evidence type="ECO:0000256" key="1">
    <source>
        <dbReference type="SAM" id="MobiDB-lite"/>
    </source>
</evidence>
<evidence type="ECO:0000313" key="2">
    <source>
        <dbReference type="EMBL" id="ORZ13435.1"/>
    </source>
</evidence>
<dbReference type="Proteomes" id="UP000193648">
    <property type="component" value="Unassembled WGS sequence"/>
</dbReference>
<dbReference type="InParanoid" id="A0A1Y2GKK0"/>
<dbReference type="GeneID" id="33571246"/>
<comment type="caution">
    <text evidence="2">The sequence shown here is derived from an EMBL/GenBank/DDBJ whole genome shotgun (WGS) entry which is preliminary data.</text>
</comment>
<dbReference type="EMBL" id="MCFF01000023">
    <property type="protein sequence ID" value="ORZ13435.1"/>
    <property type="molecule type" value="Genomic_DNA"/>
</dbReference>
<evidence type="ECO:0000313" key="3">
    <source>
        <dbReference type="Proteomes" id="UP000193648"/>
    </source>
</evidence>
<gene>
    <name evidence="2" type="ORF">BCR41DRAFT_407827</name>
</gene>
<feature type="non-terminal residue" evidence="2">
    <location>
        <position position="1"/>
    </location>
</feature>
<dbReference type="AlphaFoldDB" id="A0A1Y2GKK0"/>
<dbReference type="RefSeq" id="XP_021880516.1">
    <property type="nucleotide sequence ID" value="XM_022029403.1"/>
</dbReference>
<keyword evidence="3" id="KW-1185">Reference proteome</keyword>
<dbReference type="OrthoDB" id="2492106at2759"/>
<proteinExistence type="predicted"/>
<reference evidence="2 3" key="1">
    <citation type="submission" date="2016-07" db="EMBL/GenBank/DDBJ databases">
        <title>Pervasive Adenine N6-methylation of Active Genes in Fungi.</title>
        <authorList>
            <consortium name="DOE Joint Genome Institute"/>
            <person name="Mondo S.J."/>
            <person name="Dannebaum R.O."/>
            <person name="Kuo R.C."/>
            <person name="Labutti K."/>
            <person name="Haridas S."/>
            <person name="Kuo A."/>
            <person name="Salamov A."/>
            <person name="Ahrendt S.R."/>
            <person name="Lipzen A."/>
            <person name="Sullivan W."/>
            <person name="Andreopoulos W.B."/>
            <person name="Clum A."/>
            <person name="Lindquist E."/>
            <person name="Daum C."/>
            <person name="Ramamoorthy G.K."/>
            <person name="Gryganskyi A."/>
            <person name="Culley D."/>
            <person name="Magnuson J.K."/>
            <person name="James T.Y."/>
            <person name="O'Malley M.A."/>
            <person name="Stajich J.E."/>
            <person name="Spatafora J.W."/>
            <person name="Visel A."/>
            <person name="Grigoriev I.V."/>
        </authorList>
    </citation>
    <scope>NUCLEOTIDE SEQUENCE [LARGE SCALE GENOMIC DNA]</scope>
    <source>
        <strain evidence="2 3">NRRL 3116</strain>
    </source>
</reference>
<feature type="region of interest" description="Disordered" evidence="1">
    <location>
        <begin position="116"/>
        <end position="141"/>
    </location>
</feature>
<sequence>DRLKRELITKYRGDSEFISKQDDFAVLNYIETYGSEEPSLSVMEAIEKALKHEDYKDIFISRSESDFLDESGFEEDELDLDYIHPKPLDIEQPILREIPVELPSRTVVRTILQEVSSSPITDPDHESGEDTMGPDQENVKPNDFQETLEGLLDTTEDPDNIVHDPELTTHFNNVVTSMEMFVEYRRLISY</sequence>
<protein>
    <submittedName>
        <fullName evidence="2">Uncharacterized protein</fullName>
    </submittedName>
</protein>
<name>A0A1Y2GKK0_9FUNG</name>
<accession>A0A1Y2GKK0</accession>
<organism evidence="2 3">
    <name type="scientific">Lobosporangium transversale</name>
    <dbReference type="NCBI Taxonomy" id="64571"/>
    <lineage>
        <taxon>Eukaryota</taxon>
        <taxon>Fungi</taxon>
        <taxon>Fungi incertae sedis</taxon>
        <taxon>Mucoromycota</taxon>
        <taxon>Mortierellomycotina</taxon>
        <taxon>Mortierellomycetes</taxon>
        <taxon>Mortierellales</taxon>
        <taxon>Mortierellaceae</taxon>
        <taxon>Lobosporangium</taxon>
    </lineage>
</organism>